<keyword evidence="3" id="KW-0378">Hydrolase</keyword>
<sequence length="78" mass="8242">MATCHAAGIRIIMITGDYGRTALSIARRIGIVGSPDARVISGPDLGAMSDAELTDALRGEVIFARMAPEQKLRVVTCL</sequence>
<dbReference type="GO" id="GO:0005886">
    <property type="term" value="C:plasma membrane"/>
    <property type="evidence" value="ECO:0007669"/>
    <property type="project" value="UniProtKB-SubCell"/>
</dbReference>
<dbReference type="Proteomes" id="UP000029033">
    <property type="component" value="Unassembled WGS sequence"/>
</dbReference>
<comment type="caution">
    <text evidence="3">The sequence shown here is derived from an EMBL/GenBank/DDBJ whole genome shotgun (WGS) entry which is preliminary data.</text>
</comment>
<dbReference type="PANTHER" id="PTHR43294">
    <property type="entry name" value="SODIUM/POTASSIUM-TRANSPORTING ATPASE SUBUNIT ALPHA"/>
    <property type="match status" value="1"/>
</dbReference>
<evidence type="ECO:0000256" key="2">
    <source>
        <dbReference type="ARBA" id="ARBA00022475"/>
    </source>
</evidence>
<accession>A0A087DFN9</accession>
<name>A0A087DFN9_9BIFI</name>
<keyword evidence="4" id="KW-1185">Reference proteome</keyword>
<dbReference type="STRING" id="158787.BSCA_1366"/>
<dbReference type="eggNOG" id="COG0474">
    <property type="taxonomic scope" value="Bacteria"/>
</dbReference>
<dbReference type="SUPFAM" id="SSF56784">
    <property type="entry name" value="HAD-like"/>
    <property type="match status" value="1"/>
</dbReference>
<organism evidence="3 4">
    <name type="scientific">Bifidobacterium scardovii</name>
    <dbReference type="NCBI Taxonomy" id="158787"/>
    <lineage>
        <taxon>Bacteria</taxon>
        <taxon>Bacillati</taxon>
        <taxon>Actinomycetota</taxon>
        <taxon>Actinomycetes</taxon>
        <taxon>Bifidobacteriales</taxon>
        <taxon>Bifidobacteriaceae</taxon>
        <taxon>Bifidobacterium</taxon>
    </lineage>
</organism>
<dbReference type="GO" id="GO:0019829">
    <property type="term" value="F:ATPase-coupled monoatomic cation transmembrane transporter activity"/>
    <property type="evidence" value="ECO:0007669"/>
    <property type="project" value="TreeGrafter"/>
</dbReference>
<evidence type="ECO:0000313" key="3">
    <source>
        <dbReference type="EMBL" id="KFI94339.1"/>
    </source>
</evidence>
<keyword evidence="2" id="KW-0472">Membrane</keyword>
<proteinExistence type="predicted"/>
<keyword evidence="2" id="KW-1003">Cell membrane</keyword>
<dbReference type="GO" id="GO:0016787">
    <property type="term" value="F:hydrolase activity"/>
    <property type="evidence" value="ECO:0007669"/>
    <property type="project" value="UniProtKB-KW"/>
</dbReference>
<dbReference type="InterPro" id="IPR036412">
    <property type="entry name" value="HAD-like_sf"/>
</dbReference>
<dbReference type="InterPro" id="IPR050510">
    <property type="entry name" value="Cation_transp_ATPase_P-type"/>
</dbReference>
<evidence type="ECO:0000313" key="4">
    <source>
        <dbReference type="Proteomes" id="UP000029033"/>
    </source>
</evidence>
<dbReference type="Gene3D" id="3.40.50.1000">
    <property type="entry name" value="HAD superfamily/HAD-like"/>
    <property type="match status" value="1"/>
</dbReference>
<comment type="subcellular location">
    <subcellularLocation>
        <location evidence="1">Cell membrane</location>
        <topology evidence="1">Multi-pass membrane protein</topology>
    </subcellularLocation>
</comment>
<dbReference type="EC" id="3.6.3.8" evidence="3"/>
<gene>
    <name evidence="3" type="ORF">BSCA_1366</name>
</gene>
<dbReference type="InterPro" id="IPR023214">
    <property type="entry name" value="HAD_sf"/>
</dbReference>
<evidence type="ECO:0000256" key="1">
    <source>
        <dbReference type="ARBA" id="ARBA00004651"/>
    </source>
</evidence>
<dbReference type="AlphaFoldDB" id="A0A087DFN9"/>
<dbReference type="EMBL" id="JGZO01000008">
    <property type="protein sequence ID" value="KFI94339.1"/>
    <property type="molecule type" value="Genomic_DNA"/>
</dbReference>
<reference evidence="3 4" key="1">
    <citation type="submission" date="2014-03" db="EMBL/GenBank/DDBJ databases">
        <title>Genomics of Bifidobacteria.</title>
        <authorList>
            <person name="Ventura M."/>
            <person name="Milani C."/>
            <person name="Lugli G.A."/>
        </authorList>
    </citation>
    <scope>NUCLEOTIDE SEQUENCE [LARGE SCALE GENOMIC DNA]</scope>
    <source>
        <strain evidence="3 4">LMG 21589</strain>
    </source>
</reference>
<protein>
    <submittedName>
        <fullName evidence="3">Haloacid dehalogenase</fullName>
        <ecNumber evidence="3">3.6.3.8</ecNumber>
    </submittedName>
</protein>
<dbReference type="PANTHER" id="PTHR43294:SF21">
    <property type="entry name" value="CATION TRANSPORTING ATPASE"/>
    <property type="match status" value="1"/>
</dbReference>
<dbReference type="GO" id="GO:1902600">
    <property type="term" value="P:proton transmembrane transport"/>
    <property type="evidence" value="ECO:0007669"/>
    <property type="project" value="TreeGrafter"/>
</dbReference>